<dbReference type="PANTHER" id="PTHR34284:SF1">
    <property type="entry name" value="FG-GAP REPEAT-CONTAINING PROTEIN"/>
    <property type="match status" value="1"/>
</dbReference>
<name>A0ABR2FS57_9ROSI</name>
<evidence type="ECO:0000256" key="6">
    <source>
        <dbReference type="ARBA" id="ARBA00023054"/>
    </source>
</evidence>
<evidence type="ECO:0000256" key="5">
    <source>
        <dbReference type="ARBA" id="ARBA00022853"/>
    </source>
</evidence>
<organism evidence="13 14">
    <name type="scientific">Hibiscus sabdariffa</name>
    <name type="common">roselle</name>
    <dbReference type="NCBI Taxonomy" id="183260"/>
    <lineage>
        <taxon>Eukaryota</taxon>
        <taxon>Viridiplantae</taxon>
        <taxon>Streptophyta</taxon>
        <taxon>Embryophyta</taxon>
        <taxon>Tracheophyta</taxon>
        <taxon>Spermatophyta</taxon>
        <taxon>Magnoliopsida</taxon>
        <taxon>eudicotyledons</taxon>
        <taxon>Gunneridae</taxon>
        <taxon>Pentapetalae</taxon>
        <taxon>rosids</taxon>
        <taxon>malvids</taxon>
        <taxon>Malvales</taxon>
        <taxon>Malvaceae</taxon>
        <taxon>Malvoideae</taxon>
        <taxon>Hibiscus</taxon>
    </lineage>
</organism>
<evidence type="ECO:0000256" key="3">
    <source>
        <dbReference type="ARBA" id="ARBA00022722"/>
    </source>
</evidence>
<keyword evidence="14" id="KW-1185">Reference proteome</keyword>
<feature type="region of interest" description="Disordered" evidence="10">
    <location>
        <begin position="963"/>
        <end position="994"/>
    </location>
</feature>
<sequence length="1335" mass="149131">MNKKMNPKIEKEHLNVVDIASSEDEGDGQTVAIKKASSIRNQPPLPEISRPELPRISRAITPPIIPSNETLESRSFWKAGNYVVGPSSKHPLLQGSLEHARVHPKFLHSNATSHKWAFGAIAELMDNAVDEIQHGATFIKVDKIDVMKDNSPGPALHFLDDGGGMDPALMRKCMSLGYSSKKSNTTIGQYGNGFKTSTMRLGADAIVFSRSNRGSKATQSVGLLSYTFLRRTGQDDVIVPMIDFDISGHWAEPIIYSSHDDWSSNLKTILEWSPFSSKEELLLQFDDIGPHGTKIIIYNLWLNDEGIYELAFDDDDEDIQLRDEALHGATGLRKTTVELQSHISYRIRYSLRAYASMLYLRKFNNFQIILRGKPVQQFNIADELQYPNIVTYKPQVAAESKECSVETTIGFIKEAPIRVSGFNVYHKNRLIRNLMVSADTSVHLISVSSSLLESYFEDLLPIPFWKVTSDGSIIGNGVVGVLEADFIEPAHDKQDFERSSLFVRLENRLKQMVHDYWKTHCHLVGYQTPGFAAKMKRQLSASQHNRTNLQAESDEPSIVRIPANGELGLRDEQPGVGVPNDVMSVDGLASISDDQLREENIQLFVRCEEKAQKEAELKQTIVELEKGLEDMRQNCARLSSLLVGKRKQKCPPLILQLKAIMRKRDLSVLMLSAFAIFFSLQHEGDFSFREAWFHLSDEYPIKYEAERLPPPLVADLNGDGKNEILVATHDAKIQLLEPHARRVDEGFSEARLLAEVSLLPDKIRVASGRRPVAMATGFIDRTFRSKPQKRVLVVVTSGWSVMCFNHNLKKLWENNLQDDFPLNAHHREIAVSISNYTLKHGDIGLVIVGGRMEMQPHMYIDPFEQIGMAERNAEQHRRSANEKEASENVGTLHLRHFSFYAFDGRKGALRWSRKNENIEEHSSDPSQLVPQHNYKLDVQALNSREPGEDRREDTLLKLSHFKRHKRKSLKRVPGKATTNPFHKPEEHHPPGKDETKRISNFIGKAAKYAGSAKSKKKIPFIPTIKNNTRLWWVPNVVVAHQKEGIEAVHLASGRTICKLHLQEGGLHADINGDGVLDHVQAVGANSAERTIISGSMEVLRPCWAVATSGVPVREQLFNASICHHSPFNLFQHGEFYTNLGRGANVASVEVATPILIPRSNGHRHWKGTHGDVIFLTSRGEVTAYSPGLHGHGAVWEWQLLTDATWSNLPSPSGMMEGGLVIPTLKPISLQVHDNQQMVLAAGEQAAVIISPAGSILASVDLPATPTHALITEDFSNDGLTDLILVTSTGVYGFVQTRQPGALFFSTLVGCLLLVMGVIFVSQHLNSIKGKPRTYS</sequence>
<keyword evidence="11" id="KW-0472">Membrane</keyword>
<keyword evidence="6 9" id="KW-0175">Coiled coil</keyword>
<feature type="coiled-coil region" evidence="9">
    <location>
        <begin position="614"/>
        <end position="641"/>
    </location>
</feature>
<evidence type="ECO:0000256" key="4">
    <source>
        <dbReference type="ARBA" id="ARBA00022759"/>
    </source>
</evidence>
<protein>
    <recommendedName>
        <fullName evidence="12">Morc S5 domain-containing protein</fullName>
    </recommendedName>
</protein>
<feature type="region of interest" description="Disordered" evidence="10">
    <location>
        <begin position="20"/>
        <end position="50"/>
    </location>
</feature>
<dbReference type="InterPro" id="IPR041006">
    <property type="entry name" value="Morc_S5"/>
</dbReference>
<dbReference type="PANTHER" id="PTHR34284">
    <property type="entry name" value="FG-GAP REPEAT-CONTAINING PROTEIN"/>
    <property type="match status" value="1"/>
</dbReference>
<dbReference type="Pfam" id="PF17942">
    <property type="entry name" value="Morc6_S5"/>
    <property type="match status" value="2"/>
</dbReference>
<keyword evidence="11" id="KW-0812">Transmembrane</keyword>
<keyword evidence="3" id="KW-0540">Nuclease</keyword>
<keyword evidence="11" id="KW-1133">Transmembrane helix</keyword>
<evidence type="ECO:0000256" key="10">
    <source>
        <dbReference type="SAM" id="MobiDB-lite"/>
    </source>
</evidence>
<evidence type="ECO:0000313" key="14">
    <source>
        <dbReference type="Proteomes" id="UP001472677"/>
    </source>
</evidence>
<evidence type="ECO:0000256" key="11">
    <source>
        <dbReference type="SAM" id="Phobius"/>
    </source>
</evidence>
<dbReference type="Proteomes" id="UP001472677">
    <property type="component" value="Unassembled WGS sequence"/>
</dbReference>
<keyword evidence="7" id="KW-0943">RNA-mediated gene silencing</keyword>
<comment type="similarity">
    <text evidence="2">Belongs to the MORC ATPase protein family.</text>
</comment>
<evidence type="ECO:0000256" key="2">
    <source>
        <dbReference type="ARBA" id="ARBA00007845"/>
    </source>
</evidence>
<dbReference type="Pfam" id="PF13589">
    <property type="entry name" value="HATPase_c_3"/>
    <property type="match status" value="1"/>
</dbReference>
<feature type="transmembrane region" description="Helical" evidence="11">
    <location>
        <begin position="1301"/>
        <end position="1320"/>
    </location>
</feature>
<reference evidence="13 14" key="1">
    <citation type="journal article" date="2024" name="G3 (Bethesda)">
        <title>Genome assembly of Hibiscus sabdariffa L. provides insights into metabolisms of medicinal natural products.</title>
        <authorList>
            <person name="Kim T."/>
        </authorList>
    </citation>
    <scope>NUCLEOTIDE SEQUENCE [LARGE SCALE GENOMIC DNA]</scope>
    <source>
        <strain evidence="13">TK-2024</strain>
        <tissue evidence="13">Old leaves</tissue>
    </source>
</reference>
<feature type="domain" description="Morc S5" evidence="12">
    <location>
        <begin position="349"/>
        <end position="434"/>
    </location>
</feature>
<evidence type="ECO:0000256" key="1">
    <source>
        <dbReference type="ARBA" id="ARBA00004123"/>
    </source>
</evidence>
<evidence type="ECO:0000256" key="8">
    <source>
        <dbReference type="ARBA" id="ARBA00023242"/>
    </source>
</evidence>
<dbReference type="Gene3D" id="3.30.565.10">
    <property type="entry name" value="Histidine kinase-like ATPase, C-terminal domain"/>
    <property type="match status" value="1"/>
</dbReference>
<dbReference type="SUPFAM" id="SSF55874">
    <property type="entry name" value="ATPase domain of HSP90 chaperone/DNA topoisomerase II/histidine kinase"/>
    <property type="match status" value="1"/>
</dbReference>
<keyword evidence="4" id="KW-0255">Endonuclease</keyword>
<dbReference type="EMBL" id="JBBPBM010000004">
    <property type="protein sequence ID" value="KAK8587073.1"/>
    <property type="molecule type" value="Genomic_DNA"/>
</dbReference>
<evidence type="ECO:0000256" key="9">
    <source>
        <dbReference type="SAM" id="Coils"/>
    </source>
</evidence>
<gene>
    <name evidence="13" type="ORF">V6N12_021587</name>
</gene>
<feature type="compositionally biased region" description="Basic residues" evidence="10">
    <location>
        <begin position="963"/>
        <end position="973"/>
    </location>
</feature>
<evidence type="ECO:0000259" key="12">
    <source>
        <dbReference type="Pfam" id="PF17942"/>
    </source>
</evidence>
<feature type="compositionally biased region" description="Basic and acidic residues" evidence="10">
    <location>
        <begin position="982"/>
        <end position="994"/>
    </location>
</feature>
<keyword evidence="4" id="KW-0378">Hydrolase</keyword>
<accession>A0ABR2FS57</accession>
<evidence type="ECO:0000313" key="13">
    <source>
        <dbReference type="EMBL" id="KAK8587073.1"/>
    </source>
</evidence>
<dbReference type="InterPro" id="IPR036890">
    <property type="entry name" value="HATPase_C_sf"/>
</dbReference>
<comment type="caution">
    <text evidence="13">The sequence shown here is derived from an EMBL/GenBank/DDBJ whole genome shotgun (WGS) entry which is preliminary data.</text>
</comment>
<feature type="domain" description="Morc S5" evidence="12">
    <location>
        <begin position="454"/>
        <end position="517"/>
    </location>
</feature>
<keyword evidence="8" id="KW-0539">Nucleus</keyword>
<keyword evidence="5" id="KW-0156">Chromatin regulator</keyword>
<proteinExistence type="inferred from homology"/>
<dbReference type="InterPro" id="IPR028994">
    <property type="entry name" value="Integrin_alpha_N"/>
</dbReference>
<dbReference type="SUPFAM" id="SSF69318">
    <property type="entry name" value="Integrin alpha N-terminal domain"/>
    <property type="match status" value="1"/>
</dbReference>
<evidence type="ECO:0000256" key="7">
    <source>
        <dbReference type="ARBA" id="ARBA00023158"/>
    </source>
</evidence>
<comment type="subcellular location">
    <subcellularLocation>
        <location evidence="1">Nucleus</location>
    </subcellularLocation>
</comment>